<protein>
    <recommendedName>
        <fullName evidence="3">Protein OS-9 homolog</fullName>
    </recommendedName>
</protein>
<keyword evidence="4 9" id="KW-0732">Signal</keyword>
<dbReference type="GO" id="GO:0005788">
    <property type="term" value="C:endoplasmic reticulum lumen"/>
    <property type="evidence" value="ECO:0007669"/>
    <property type="project" value="TreeGrafter"/>
</dbReference>
<dbReference type="EMBL" id="ML003348">
    <property type="protein sequence ID" value="RKP34129.1"/>
    <property type="molecule type" value="Genomic_DNA"/>
</dbReference>
<dbReference type="InterPro" id="IPR044865">
    <property type="entry name" value="MRH_dom"/>
</dbReference>
<evidence type="ECO:0000256" key="1">
    <source>
        <dbReference type="ARBA" id="ARBA00004367"/>
    </source>
</evidence>
<evidence type="ECO:0000256" key="9">
    <source>
        <dbReference type="SAM" id="SignalP"/>
    </source>
</evidence>
<dbReference type="Gene3D" id="2.70.130.10">
    <property type="entry name" value="Mannose-6-phosphate receptor binding domain"/>
    <property type="match status" value="1"/>
</dbReference>
<dbReference type="PANTHER" id="PTHR15414">
    <property type="entry name" value="OS-9-RELATED"/>
    <property type="match status" value="1"/>
</dbReference>
<dbReference type="InterPro" id="IPR009011">
    <property type="entry name" value="Man6P_isomerase_rcpt-bd_dom_sf"/>
</dbReference>
<dbReference type="Pfam" id="PF07915">
    <property type="entry name" value="PRKCSH"/>
    <property type="match status" value="1"/>
</dbReference>
<feature type="compositionally biased region" description="Polar residues" evidence="8">
    <location>
        <begin position="413"/>
        <end position="434"/>
    </location>
</feature>
<evidence type="ECO:0000313" key="11">
    <source>
        <dbReference type="EMBL" id="RKP34129.1"/>
    </source>
</evidence>
<dbReference type="PROSITE" id="PS51914">
    <property type="entry name" value="MRH"/>
    <property type="match status" value="1"/>
</dbReference>
<evidence type="ECO:0000256" key="7">
    <source>
        <dbReference type="ARBA" id="ARBA00023157"/>
    </source>
</evidence>
<dbReference type="GO" id="GO:0030968">
    <property type="term" value="P:endoplasmic reticulum unfolded protein response"/>
    <property type="evidence" value="ECO:0007669"/>
    <property type="project" value="InterPro"/>
</dbReference>
<feature type="region of interest" description="Disordered" evidence="8">
    <location>
        <begin position="519"/>
        <end position="542"/>
    </location>
</feature>
<dbReference type="AlphaFoldDB" id="A0A4V1J430"/>
<reference evidence="12" key="1">
    <citation type="journal article" date="2018" name="Nat. Microbiol.">
        <title>Leveraging single-cell genomics to expand the fungal tree of life.</title>
        <authorList>
            <person name="Ahrendt S.R."/>
            <person name="Quandt C.A."/>
            <person name="Ciobanu D."/>
            <person name="Clum A."/>
            <person name="Salamov A."/>
            <person name="Andreopoulos B."/>
            <person name="Cheng J.F."/>
            <person name="Woyke T."/>
            <person name="Pelin A."/>
            <person name="Henrissat B."/>
            <person name="Reynolds N.K."/>
            <person name="Benny G.L."/>
            <person name="Smith M.E."/>
            <person name="James T.Y."/>
            <person name="Grigoriev I.V."/>
        </authorList>
    </citation>
    <scope>NUCLEOTIDE SEQUENCE [LARGE SCALE GENOMIC DNA]</scope>
    <source>
        <strain evidence="12">RSA 468</strain>
    </source>
</reference>
<dbReference type="STRING" id="215637.A0A4V1J430"/>
<sequence length="727" mass="80414">MSRVNSAYFVFYGLTALSLCLVWAPAAKAWTPAVRQAVYDDILAKPPFEVVDDHQLLSSSRAQVVLQQPIVHYSHLQRMRDWSEDLEQLFSLPVDPFETKHTSSDISPWYEPVAMQLTSDTTYICFAPQATFPEPPEPVAADGTPLFLTSFHPSGSSTSSPPSDGQSTWDTYMPMDERSQVERGLRLISETQSPSECLSYFQGWWTYEYCPQGHVRQFRYSNAEASPNIPNMNFDYVLGQYNHRVRSLTTPPDHGSLAQKRDRGWGSQRAQAGTTDVSFTSLHSTDNSQFLTQEWSGGTICDVTGKPRTVQIQFHCTPEDAPHIASVHEIAVCMYVMVIHAPNLCKDPAFVTQPTKPFGEITCHRVVSDAQFDEHIQSLHRPKIDSQQQHTSIPLQNPQAAQDPKGNVPDQDSPANLHTQGDTDTPLQRTGTPPESQTLFLKWIEEQLGLAGSATGEAGTRRHAWTTEEIEAIQTVWQRLVEQGFSYELEMLKTATERLQPGQSTKHLASILNDLHHKVLRPGPAPERHPAGHAPGPDQQQVEGLANGADAAAPLDLSQLMQEFKVYVQDENGNFQPVADGDHGSPHAQGGAVGDEAKGPGWSNDQITAIRDALHHQVKNVWAQAGFPGQADPHTDDEEDEEHQMDNAVGAAFGHEHIQTLAQLLGLNPNQIRDGSLRNNLKQGNEDLAEKTDKSNNRGKGKNKAAVDGQKPTKKSAPKPNQNGVYF</sequence>
<evidence type="ECO:0000259" key="10">
    <source>
        <dbReference type="PROSITE" id="PS51914"/>
    </source>
</evidence>
<dbReference type="InterPro" id="IPR045149">
    <property type="entry name" value="OS-9-like"/>
</dbReference>
<dbReference type="Proteomes" id="UP000268162">
    <property type="component" value="Unassembled WGS sequence"/>
</dbReference>
<evidence type="ECO:0000256" key="5">
    <source>
        <dbReference type="ARBA" id="ARBA00022734"/>
    </source>
</evidence>
<evidence type="ECO:0000256" key="3">
    <source>
        <dbReference type="ARBA" id="ARBA00018727"/>
    </source>
</evidence>
<feature type="region of interest" description="Disordered" evidence="8">
    <location>
        <begin position="675"/>
        <end position="727"/>
    </location>
</feature>
<dbReference type="GO" id="GO:0030246">
    <property type="term" value="F:carbohydrate binding"/>
    <property type="evidence" value="ECO:0007669"/>
    <property type="project" value="UniProtKB-KW"/>
</dbReference>
<keyword evidence="6" id="KW-0256">Endoplasmic reticulum</keyword>
<feature type="region of interest" description="Disordered" evidence="8">
    <location>
        <begin position="573"/>
        <end position="604"/>
    </location>
</feature>
<dbReference type="InterPro" id="IPR012913">
    <property type="entry name" value="OS9-like_dom"/>
</dbReference>
<proteinExistence type="inferred from homology"/>
<dbReference type="GO" id="GO:0030970">
    <property type="term" value="P:retrograde protein transport, ER to cytosol"/>
    <property type="evidence" value="ECO:0007669"/>
    <property type="project" value="TreeGrafter"/>
</dbReference>
<feature type="signal peptide" evidence="9">
    <location>
        <begin position="1"/>
        <end position="29"/>
    </location>
</feature>
<keyword evidence="7" id="KW-1015">Disulfide bond</keyword>
<feature type="compositionally biased region" description="Polar residues" evidence="8">
    <location>
        <begin position="385"/>
        <end position="400"/>
    </location>
</feature>
<dbReference type="GO" id="GO:0005789">
    <property type="term" value="C:endoplasmic reticulum membrane"/>
    <property type="evidence" value="ECO:0007669"/>
    <property type="project" value="UniProtKB-SubCell"/>
</dbReference>
<gene>
    <name evidence="11" type="ORF">BJ085DRAFT_35815</name>
</gene>
<evidence type="ECO:0000313" key="12">
    <source>
        <dbReference type="Proteomes" id="UP000268162"/>
    </source>
</evidence>
<feature type="chain" id="PRO_5020717275" description="Protein OS-9 homolog" evidence="9">
    <location>
        <begin position="30"/>
        <end position="727"/>
    </location>
</feature>
<dbReference type="SUPFAM" id="SSF50911">
    <property type="entry name" value="Mannose 6-phosphate receptor domain"/>
    <property type="match status" value="1"/>
</dbReference>
<dbReference type="PANTHER" id="PTHR15414:SF0">
    <property type="entry name" value="ENDOPLASMIC RETICULUM LECTIN 1"/>
    <property type="match status" value="1"/>
</dbReference>
<feature type="domain" description="MRH" evidence="10">
    <location>
        <begin position="195"/>
        <end position="347"/>
    </location>
</feature>
<feature type="region of interest" description="Disordered" evidence="8">
    <location>
        <begin position="249"/>
        <end position="270"/>
    </location>
</feature>
<evidence type="ECO:0000256" key="8">
    <source>
        <dbReference type="SAM" id="MobiDB-lite"/>
    </source>
</evidence>
<feature type="region of interest" description="Disordered" evidence="8">
    <location>
        <begin position="383"/>
        <end position="434"/>
    </location>
</feature>
<accession>A0A4V1J430</accession>
<keyword evidence="12" id="KW-1185">Reference proteome</keyword>
<name>A0A4V1J430_9FUNG</name>
<comment type="similarity">
    <text evidence="2">Belongs to the OS-9 family.</text>
</comment>
<feature type="compositionally biased region" description="Basic and acidic residues" evidence="8">
    <location>
        <begin position="684"/>
        <end position="696"/>
    </location>
</feature>
<organism evidence="11 12">
    <name type="scientific">Dimargaris cristalligena</name>
    <dbReference type="NCBI Taxonomy" id="215637"/>
    <lineage>
        <taxon>Eukaryota</taxon>
        <taxon>Fungi</taxon>
        <taxon>Fungi incertae sedis</taxon>
        <taxon>Zoopagomycota</taxon>
        <taxon>Kickxellomycotina</taxon>
        <taxon>Dimargaritomycetes</taxon>
        <taxon>Dimargaritales</taxon>
        <taxon>Dimargaritaceae</taxon>
        <taxon>Dimargaris</taxon>
    </lineage>
</organism>
<evidence type="ECO:0000256" key="2">
    <source>
        <dbReference type="ARBA" id="ARBA00009918"/>
    </source>
</evidence>
<comment type="subcellular location">
    <subcellularLocation>
        <location evidence="1">Endoplasmic reticulum membrane</location>
        <topology evidence="1">Peripheral membrane protein</topology>
        <orientation evidence="1">Lumenal side</orientation>
    </subcellularLocation>
</comment>
<evidence type="ECO:0000256" key="4">
    <source>
        <dbReference type="ARBA" id="ARBA00022729"/>
    </source>
</evidence>
<evidence type="ECO:0000256" key="6">
    <source>
        <dbReference type="ARBA" id="ARBA00022824"/>
    </source>
</evidence>
<keyword evidence="5" id="KW-0430">Lectin</keyword>